<feature type="transmembrane region" description="Helical" evidence="1">
    <location>
        <begin position="119"/>
        <end position="141"/>
    </location>
</feature>
<dbReference type="AlphaFoldDB" id="A0A7G9W6E4"/>
<gene>
    <name evidence="2" type="ORF">HYG86_05455</name>
</gene>
<evidence type="ECO:0000256" key="1">
    <source>
        <dbReference type="SAM" id="Phobius"/>
    </source>
</evidence>
<proteinExistence type="predicted"/>
<dbReference type="EMBL" id="CP058559">
    <property type="protein sequence ID" value="QNO14256.1"/>
    <property type="molecule type" value="Genomic_DNA"/>
</dbReference>
<evidence type="ECO:0000313" key="2">
    <source>
        <dbReference type="EMBL" id="QNO14256.1"/>
    </source>
</evidence>
<keyword evidence="1" id="KW-1133">Transmembrane helix</keyword>
<reference evidence="2 3" key="1">
    <citation type="submission" date="2020-07" db="EMBL/GenBank/DDBJ databases">
        <title>Alkalicella. sp. LB2 genome.</title>
        <authorList>
            <person name="Postec A."/>
            <person name="Quemeneur M."/>
        </authorList>
    </citation>
    <scope>NUCLEOTIDE SEQUENCE [LARGE SCALE GENOMIC DNA]</scope>
    <source>
        <strain evidence="2 3">LB2</strain>
    </source>
</reference>
<keyword evidence="1" id="KW-0472">Membrane</keyword>
<dbReference type="InterPro" id="IPR021354">
    <property type="entry name" value="DUF2975"/>
</dbReference>
<name>A0A7G9W6E4_ALKCA</name>
<dbReference type="Proteomes" id="UP000516160">
    <property type="component" value="Chromosome"/>
</dbReference>
<feature type="transmembrane region" description="Helical" evidence="1">
    <location>
        <begin position="50"/>
        <end position="71"/>
    </location>
</feature>
<accession>A0A7G9W6E4</accession>
<dbReference type="KEGG" id="acae:HYG86_05455"/>
<sequence length="159" mass="17593">MNQSALSKWLKIVIWGIALCGLLVYGWVVPMYGQSLAYENPEFSHAYMPWLIFICFTAIPCYLVLIYAWKIASEIGADNSFSKLNAKFLKNISSLAVFNSTFFFLGNIVFLLLEINHPGIVLLSLIVVFIGIAIAVASAALSHLVMKAAILQDESDLTI</sequence>
<dbReference type="RefSeq" id="WP_213167913.1">
    <property type="nucleotide sequence ID" value="NZ_CP058559.1"/>
</dbReference>
<keyword evidence="1" id="KW-0812">Transmembrane</keyword>
<feature type="transmembrane region" description="Helical" evidence="1">
    <location>
        <begin position="12"/>
        <end position="30"/>
    </location>
</feature>
<feature type="transmembrane region" description="Helical" evidence="1">
    <location>
        <begin position="92"/>
        <end position="113"/>
    </location>
</feature>
<dbReference type="Pfam" id="PF11188">
    <property type="entry name" value="DUF2975"/>
    <property type="match status" value="1"/>
</dbReference>
<organism evidence="2 3">
    <name type="scientific">Alkalicella caledoniensis</name>
    <dbReference type="NCBI Taxonomy" id="2731377"/>
    <lineage>
        <taxon>Bacteria</taxon>
        <taxon>Bacillati</taxon>
        <taxon>Bacillota</taxon>
        <taxon>Clostridia</taxon>
        <taxon>Eubacteriales</taxon>
        <taxon>Proteinivoracaceae</taxon>
        <taxon>Alkalicella</taxon>
    </lineage>
</organism>
<protein>
    <submittedName>
        <fullName evidence="2">DUF2975 domain-containing protein</fullName>
    </submittedName>
</protein>
<evidence type="ECO:0000313" key="3">
    <source>
        <dbReference type="Proteomes" id="UP000516160"/>
    </source>
</evidence>
<keyword evidence="3" id="KW-1185">Reference proteome</keyword>